<feature type="transmembrane region" description="Helical" evidence="8">
    <location>
        <begin position="114"/>
        <end position="132"/>
    </location>
</feature>
<dbReference type="Proteomes" id="UP000787635">
    <property type="component" value="Unassembled WGS sequence"/>
</dbReference>
<evidence type="ECO:0000256" key="1">
    <source>
        <dbReference type="ARBA" id="ARBA00004651"/>
    </source>
</evidence>
<keyword evidence="5 8" id="KW-1133">Transmembrane helix</keyword>
<evidence type="ECO:0000256" key="6">
    <source>
        <dbReference type="ARBA" id="ARBA00023136"/>
    </source>
</evidence>
<keyword evidence="10" id="KW-1185">Reference proteome</keyword>
<dbReference type="RefSeq" id="WP_168027599.1">
    <property type="nucleotide sequence ID" value="NZ_JAAVNE010000004.1"/>
</dbReference>
<comment type="similarity">
    <text evidence="2">Belongs to the UPF0718 family.</text>
</comment>
<name>A0ABX1DZN6_9PROT</name>
<feature type="transmembrane region" description="Helical" evidence="8">
    <location>
        <begin position="37"/>
        <end position="59"/>
    </location>
</feature>
<sequence>MLRRNATFLVIAALTLSAATAVWQLRGQAAVVHALLATWDLLVVVLPSILAGLLLSAALRQLVPPGALARWMGAESGLRGLLVATAAGMVMPGGPMAAFPVVLVLAQAGADRGALIAFVLAWSLNGFQRILVWELPILGPDFALLRLLCGLVLPLLAGQAARWLPIRWTPADAPGLQGTRPGPTPPEPGPGGGMPR</sequence>
<evidence type="ECO:0000256" key="7">
    <source>
        <dbReference type="SAM" id="MobiDB-lite"/>
    </source>
</evidence>
<evidence type="ECO:0000256" key="8">
    <source>
        <dbReference type="SAM" id="Phobius"/>
    </source>
</evidence>
<evidence type="ECO:0000313" key="10">
    <source>
        <dbReference type="Proteomes" id="UP000787635"/>
    </source>
</evidence>
<organism evidence="9 10">
    <name type="scientific">Falsiroseomonas selenitidurans</name>
    <dbReference type="NCBI Taxonomy" id="2716335"/>
    <lineage>
        <taxon>Bacteria</taxon>
        <taxon>Pseudomonadati</taxon>
        <taxon>Pseudomonadota</taxon>
        <taxon>Alphaproteobacteria</taxon>
        <taxon>Acetobacterales</taxon>
        <taxon>Roseomonadaceae</taxon>
        <taxon>Falsiroseomonas</taxon>
    </lineage>
</organism>
<evidence type="ECO:0000256" key="5">
    <source>
        <dbReference type="ARBA" id="ARBA00022989"/>
    </source>
</evidence>
<dbReference type="EMBL" id="JAAVNE010000004">
    <property type="protein sequence ID" value="NKC29968.1"/>
    <property type="molecule type" value="Genomic_DNA"/>
</dbReference>
<keyword evidence="3" id="KW-1003">Cell membrane</keyword>
<evidence type="ECO:0000256" key="2">
    <source>
        <dbReference type="ARBA" id="ARBA00006386"/>
    </source>
</evidence>
<reference evidence="9 10" key="1">
    <citation type="submission" date="2020-03" db="EMBL/GenBank/DDBJ databases">
        <title>Roseomonas selenitidurans sp. nov. isolated from urban soil.</title>
        <authorList>
            <person name="Liu H."/>
        </authorList>
    </citation>
    <scope>NUCLEOTIDE SEQUENCE [LARGE SCALE GENOMIC DNA]</scope>
    <source>
        <strain evidence="9 10">BU-1</strain>
    </source>
</reference>
<dbReference type="Pfam" id="PF03773">
    <property type="entry name" value="ArsP_1"/>
    <property type="match status" value="1"/>
</dbReference>
<keyword evidence="4 8" id="KW-0812">Transmembrane</keyword>
<proteinExistence type="inferred from homology"/>
<evidence type="ECO:0000256" key="3">
    <source>
        <dbReference type="ARBA" id="ARBA00022475"/>
    </source>
</evidence>
<evidence type="ECO:0008006" key="11">
    <source>
        <dbReference type="Google" id="ProtNLM"/>
    </source>
</evidence>
<feature type="region of interest" description="Disordered" evidence="7">
    <location>
        <begin position="173"/>
        <end position="196"/>
    </location>
</feature>
<evidence type="ECO:0000313" key="9">
    <source>
        <dbReference type="EMBL" id="NKC29968.1"/>
    </source>
</evidence>
<gene>
    <name evidence="9" type="ORF">HEQ75_03775</name>
</gene>
<comment type="subcellular location">
    <subcellularLocation>
        <location evidence="1">Cell membrane</location>
        <topology evidence="1">Multi-pass membrane protein</topology>
    </subcellularLocation>
</comment>
<evidence type="ECO:0000256" key="4">
    <source>
        <dbReference type="ARBA" id="ARBA00022692"/>
    </source>
</evidence>
<accession>A0ABX1DZN6</accession>
<feature type="transmembrane region" description="Helical" evidence="8">
    <location>
        <begin position="80"/>
        <end position="108"/>
    </location>
</feature>
<protein>
    <recommendedName>
        <fullName evidence="11">Permease</fullName>
    </recommendedName>
</protein>
<comment type="caution">
    <text evidence="9">The sequence shown here is derived from an EMBL/GenBank/DDBJ whole genome shotgun (WGS) entry which is preliminary data.</text>
</comment>
<feature type="transmembrane region" description="Helical" evidence="8">
    <location>
        <begin position="144"/>
        <end position="164"/>
    </location>
</feature>
<keyword evidence="6 8" id="KW-0472">Membrane</keyword>
<dbReference type="InterPro" id="IPR005524">
    <property type="entry name" value="DUF318"/>
</dbReference>